<keyword evidence="10" id="KW-0175">Coiled coil</keyword>
<dbReference type="PROSITE" id="PS51781">
    <property type="entry name" value="SH3B"/>
    <property type="match status" value="1"/>
</dbReference>
<keyword evidence="12" id="KW-0472">Membrane</keyword>
<keyword evidence="2" id="KW-0723">Serine/threonine-protein kinase</keyword>
<evidence type="ECO:0000256" key="7">
    <source>
        <dbReference type="ARBA" id="ARBA00047899"/>
    </source>
</evidence>
<comment type="catalytic activity">
    <reaction evidence="8">
        <text>L-seryl-[protein] + ATP = O-phospho-L-seryl-[protein] + ADP + H(+)</text>
        <dbReference type="Rhea" id="RHEA:17989"/>
        <dbReference type="Rhea" id="RHEA-COMP:9863"/>
        <dbReference type="Rhea" id="RHEA-COMP:11604"/>
        <dbReference type="ChEBI" id="CHEBI:15378"/>
        <dbReference type="ChEBI" id="CHEBI:29999"/>
        <dbReference type="ChEBI" id="CHEBI:30616"/>
        <dbReference type="ChEBI" id="CHEBI:83421"/>
        <dbReference type="ChEBI" id="CHEBI:456216"/>
        <dbReference type="EC" id="2.7.11.1"/>
    </reaction>
</comment>
<evidence type="ECO:0000256" key="6">
    <source>
        <dbReference type="ARBA" id="ARBA00022840"/>
    </source>
</evidence>
<dbReference type="Gene3D" id="2.30.30.40">
    <property type="entry name" value="SH3 Domains"/>
    <property type="match status" value="1"/>
</dbReference>
<dbReference type="InterPro" id="IPR011009">
    <property type="entry name" value="Kinase-like_dom_sf"/>
</dbReference>
<comment type="caution">
    <text evidence="15">The sequence shown here is derived from an EMBL/GenBank/DDBJ whole genome shotgun (WGS) entry which is preliminary data.</text>
</comment>
<dbReference type="SUPFAM" id="SSF56112">
    <property type="entry name" value="Protein kinase-like (PK-like)"/>
    <property type="match status" value="1"/>
</dbReference>
<feature type="region of interest" description="Disordered" evidence="11">
    <location>
        <begin position="277"/>
        <end position="347"/>
    </location>
</feature>
<evidence type="ECO:0000256" key="2">
    <source>
        <dbReference type="ARBA" id="ARBA00022527"/>
    </source>
</evidence>
<dbReference type="PROSITE" id="PS00107">
    <property type="entry name" value="PROTEIN_KINASE_ATP"/>
    <property type="match status" value="1"/>
</dbReference>
<dbReference type="CDD" id="cd14014">
    <property type="entry name" value="STKc_PknB_like"/>
    <property type="match status" value="1"/>
</dbReference>
<dbReference type="InterPro" id="IPR000719">
    <property type="entry name" value="Prot_kinase_dom"/>
</dbReference>
<dbReference type="Proteomes" id="UP000753908">
    <property type="component" value="Unassembled WGS sequence"/>
</dbReference>
<proteinExistence type="predicted"/>
<keyword evidence="12" id="KW-0812">Transmembrane</keyword>
<dbReference type="PANTHER" id="PTHR24363">
    <property type="entry name" value="SERINE/THREONINE PROTEIN KINASE"/>
    <property type="match status" value="1"/>
</dbReference>
<sequence>MLGKLLDRRYQVTQVLGAGGFGRTYLAQDTRRPGNPTCVVKQLKPLTSEPSFLETARRLFNSEAETLEQLGNHDHITRLLAYFEEDQEFYLVQEYIEGHTLSQELQPGQRWDESRVIDLLKEVLGVLEFVHHHGVIHRDIKPDNLIRRNSDQKLVLVDFGAVKQIRTQMASAYGQPSATVAVGTPGYMPSEQALGQPRPSSDIYALGVIAIQALTGLMPVSIQEDLNTGELLWQHLVSVSRGFANILTKMVRYHFKDRYQTASEVLQALQQLNASYPPTTPYNNLPRYPSGNEFPNPQQTSPQPNYPPTPPNYPPTPPSQHNTLAASPASPRQPVAASPSYTSSSNSSSLPFVVGAAMVITVIAGFGLAYAIRQNSFPGGGTNVLAGSEGSCTVKTDLLNVRSGPGTNQNVVNTVQKGRTLALTGSQQNGWVEISSPVRGWVFNGSKFVDCNLANQKPPEPVASQPPVETPPPKPSPVKPKPVDNGAKDLEKAAEAYEKGDLLSALKLAQSVASKGSEYRDEAVAKIAQWQKEWAAAEAQFKQIQQAFNEGDWDKVLIHESDTDFPEQRYWREQLNKLIDEAKRRKAEENSQGEPTPSEPTPGEQSQPEPTPSVVPTQPSTGEAPTNP</sequence>
<comment type="catalytic activity">
    <reaction evidence="7">
        <text>L-threonyl-[protein] + ATP = O-phospho-L-threonyl-[protein] + ADP + H(+)</text>
        <dbReference type="Rhea" id="RHEA:46608"/>
        <dbReference type="Rhea" id="RHEA-COMP:11060"/>
        <dbReference type="Rhea" id="RHEA-COMP:11605"/>
        <dbReference type="ChEBI" id="CHEBI:15378"/>
        <dbReference type="ChEBI" id="CHEBI:30013"/>
        <dbReference type="ChEBI" id="CHEBI:30616"/>
        <dbReference type="ChEBI" id="CHEBI:61977"/>
        <dbReference type="ChEBI" id="CHEBI:456216"/>
        <dbReference type="EC" id="2.7.11.1"/>
    </reaction>
</comment>
<dbReference type="Pfam" id="PF00069">
    <property type="entry name" value="Pkinase"/>
    <property type="match status" value="1"/>
</dbReference>
<dbReference type="EMBL" id="JAHHIF010000027">
    <property type="protein sequence ID" value="MBW4546642.1"/>
    <property type="molecule type" value="Genomic_DNA"/>
</dbReference>
<feature type="domain" description="SH3b" evidence="14">
    <location>
        <begin position="389"/>
        <end position="451"/>
    </location>
</feature>
<evidence type="ECO:0000256" key="12">
    <source>
        <dbReference type="SAM" id="Phobius"/>
    </source>
</evidence>
<reference evidence="15" key="1">
    <citation type="submission" date="2021-05" db="EMBL/GenBank/DDBJ databases">
        <authorList>
            <person name="Pietrasiak N."/>
            <person name="Ward R."/>
            <person name="Stajich J.E."/>
            <person name="Kurbessoian T."/>
        </authorList>
    </citation>
    <scope>NUCLEOTIDE SEQUENCE</scope>
    <source>
        <strain evidence="15">CPER-KK1</strain>
    </source>
</reference>
<keyword evidence="6 9" id="KW-0067">ATP-binding</keyword>
<dbReference type="EC" id="2.7.11.1" evidence="1"/>
<gene>
    <name evidence="15" type="ORF">KME25_19680</name>
</gene>
<dbReference type="PROSITE" id="PS50011">
    <property type="entry name" value="PROTEIN_KINASE_DOM"/>
    <property type="match status" value="1"/>
</dbReference>
<evidence type="ECO:0000256" key="8">
    <source>
        <dbReference type="ARBA" id="ARBA00048679"/>
    </source>
</evidence>
<keyword evidence="12" id="KW-1133">Transmembrane helix</keyword>
<feature type="compositionally biased region" description="Pro residues" evidence="11">
    <location>
        <begin position="468"/>
        <end position="480"/>
    </location>
</feature>
<dbReference type="SMART" id="SM00287">
    <property type="entry name" value="SH3b"/>
    <property type="match status" value="1"/>
</dbReference>
<dbReference type="InterPro" id="IPR003646">
    <property type="entry name" value="SH3-like_bac-type"/>
</dbReference>
<evidence type="ECO:0000259" key="13">
    <source>
        <dbReference type="PROSITE" id="PS50011"/>
    </source>
</evidence>
<evidence type="ECO:0000256" key="1">
    <source>
        <dbReference type="ARBA" id="ARBA00012513"/>
    </source>
</evidence>
<evidence type="ECO:0000256" key="3">
    <source>
        <dbReference type="ARBA" id="ARBA00022679"/>
    </source>
</evidence>
<feature type="coiled-coil region" evidence="10">
    <location>
        <begin position="520"/>
        <end position="547"/>
    </location>
</feature>
<dbReference type="InterPro" id="IPR017441">
    <property type="entry name" value="Protein_kinase_ATP_BS"/>
</dbReference>
<name>A0A951UB74_9CYAN</name>
<protein>
    <recommendedName>
        <fullName evidence="1">non-specific serine/threonine protein kinase</fullName>
        <ecNumber evidence="1">2.7.11.1</ecNumber>
    </recommendedName>
</protein>
<feature type="transmembrane region" description="Helical" evidence="12">
    <location>
        <begin position="350"/>
        <end position="372"/>
    </location>
</feature>
<evidence type="ECO:0000313" key="15">
    <source>
        <dbReference type="EMBL" id="MBW4546642.1"/>
    </source>
</evidence>
<feature type="domain" description="Protein kinase" evidence="13">
    <location>
        <begin position="10"/>
        <end position="270"/>
    </location>
</feature>
<evidence type="ECO:0000256" key="9">
    <source>
        <dbReference type="PROSITE-ProRule" id="PRU10141"/>
    </source>
</evidence>
<feature type="compositionally biased region" description="Low complexity" evidence="11">
    <location>
        <begin position="338"/>
        <end position="347"/>
    </location>
</feature>
<evidence type="ECO:0000313" key="16">
    <source>
        <dbReference type="Proteomes" id="UP000753908"/>
    </source>
</evidence>
<reference evidence="15" key="2">
    <citation type="journal article" date="2022" name="Microbiol. Resour. Announc.">
        <title>Metagenome Sequencing to Explore Phylogenomics of Terrestrial Cyanobacteria.</title>
        <authorList>
            <person name="Ward R.D."/>
            <person name="Stajich J.E."/>
            <person name="Johansen J.R."/>
            <person name="Huntemann M."/>
            <person name="Clum A."/>
            <person name="Foster B."/>
            <person name="Foster B."/>
            <person name="Roux S."/>
            <person name="Palaniappan K."/>
            <person name="Varghese N."/>
            <person name="Mukherjee S."/>
            <person name="Reddy T.B.K."/>
            <person name="Daum C."/>
            <person name="Copeland A."/>
            <person name="Chen I.A."/>
            <person name="Ivanova N.N."/>
            <person name="Kyrpides N.C."/>
            <person name="Shapiro N."/>
            <person name="Eloe-Fadrosh E.A."/>
            <person name="Pietrasiak N."/>
        </authorList>
    </citation>
    <scope>NUCLEOTIDE SEQUENCE</scope>
    <source>
        <strain evidence="15">CPER-KK1</strain>
    </source>
</reference>
<dbReference type="GO" id="GO:0005524">
    <property type="term" value="F:ATP binding"/>
    <property type="evidence" value="ECO:0007669"/>
    <property type="project" value="UniProtKB-UniRule"/>
</dbReference>
<evidence type="ECO:0000256" key="10">
    <source>
        <dbReference type="SAM" id="Coils"/>
    </source>
</evidence>
<dbReference type="AlphaFoldDB" id="A0A951UB74"/>
<keyword evidence="4 9" id="KW-0547">Nucleotide-binding</keyword>
<feature type="compositionally biased region" description="Pro residues" evidence="11">
    <location>
        <begin position="304"/>
        <end position="318"/>
    </location>
</feature>
<feature type="binding site" evidence="9">
    <location>
        <position position="41"/>
    </location>
    <ligand>
        <name>ATP</name>
        <dbReference type="ChEBI" id="CHEBI:30616"/>
    </ligand>
</feature>
<evidence type="ECO:0000256" key="4">
    <source>
        <dbReference type="ARBA" id="ARBA00022741"/>
    </source>
</evidence>
<dbReference type="Gene3D" id="1.10.510.10">
    <property type="entry name" value="Transferase(Phosphotransferase) domain 1"/>
    <property type="match status" value="1"/>
</dbReference>
<evidence type="ECO:0000256" key="5">
    <source>
        <dbReference type="ARBA" id="ARBA00022777"/>
    </source>
</evidence>
<dbReference type="Gene3D" id="3.30.200.20">
    <property type="entry name" value="Phosphorylase Kinase, domain 1"/>
    <property type="match status" value="1"/>
</dbReference>
<feature type="region of interest" description="Disordered" evidence="11">
    <location>
        <begin position="454"/>
        <end position="486"/>
    </location>
</feature>
<dbReference type="Pfam" id="PF08239">
    <property type="entry name" value="SH3_3"/>
    <property type="match status" value="1"/>
</dbReference>
<keyword evidence="3" id="KW-0808">Transferase</keyword>
<accession>A0A951UB74</accession>
<dbReference type="GO" id="GO:0004674">
    <property type="term" value="F:protein serine/threonine kinase activity"/>
    <property type="evidence" value="ECO:0007669"/>
    <property type="project" value="UniProtKB-KW"/>
</dbReference>
<dbReference type="PANTHER" id="PTHR24363:SF0">
    <property type="entry name" value="SERINE_THREONINE KINASE LIKE DOMAIN CONTAINING 1"/>
    <property type="match status" value="1"/>
</dbReference>
<organism evidence="15 16">
    <name type="scientific">Symplocastrum torsivum CPER-KK1</name>
    <dbReference type="NCBI Taxonomy" id="450513"/>
    <lineage>
        <taxon>Bacteria</taxon>
        <taxon>Bacillati</taxon>
        <taxon>Cyanobacteriota</taxon>
        <taxon>Cyanophyceae</taxon>
        <taxon>Oscillatoriophycideae</taxon>
        <taxon>Oscillatoriales</taxon>
        <taxon>Microcoleaceae</taxon>
        <taxon>Symplocastrum</taxon>
    </lineage>
</organism>
<feature type="compositionally biased region" description="Low complexity" evidence="11">
    <location>
        <begin position="592"/>
        <end position="621"/>
    </location>
</feature>
<evidence type="ECO:0000259" key="14">
    <source>
        <dbReference type="PROSITE" id="PS51781"/>
    </source>
</evidence>
<feature type="region of interest" description="Disordered" evidence="11">
    <location>
        <begin position="581"/>
        <end position="628"/>
    </location>
</feature>
<keyword evidence="5 15" id="KW-0418">Kinase</keyword>
<evidence type="ECO:0000256" key="11">
    <source>
        <dbReference type="SAM" id="MobiDB-lite"/>
    </source>
</evidence>
<dbReference type="SMART" id="SM00220">
    <property type="entry name" value="S_TKc"/>
    <property type="match status" value="1"/>
</dbReference>